<dbReference type="EMBL" id="JBBWWQ010000002">
    <property type="protein sequence ID" value="KAK8954119.1"/>
    <property type="molecule type" value="Genomic_DNA"/>
</dbReference>
<accession>A0AAP0BXI5</accession>
<dbReference type="AlphaFoldDB" id="A0AAP0BXI5"/>
<proteinExistence type="predicted"/>
<name>A0AAP0BXI5_9ASPA</name>
<organism evidence="1 2">
    <name type="scientific">Platanthera zijinensis</name>
    <dbReference type="NCBI Taxonomy" id="2320716"/>
    <lineage>
        <taxon>Eukaryota</taxon>
        <taxon>Viridiplantae</taxon>
        <taxon>Streptophyta</taxon>
        <taxon>Embryophyta</taxon>
        <taxon>Tracheophyta</taxon>
        <taxon>Spermatophyta</taxon>
        <taxon>Magnoliopsida</taxon>
        <taxon>Liliopsida</taxon>
        <taxon>Asparagales</taxon>
        <taxon>Orchidaceae</taxon>
        <taxon>Orchidoideae</taxon>
        <taxon>Orchideae</taxon>
        <taxon>Orchidinae</taxon>
        <taxon>Platanthera</taxon>
    </lineage>
</organism>
<comment type="caution">
    <text evidence="1">The sequence shown here is derived from an EMBL/GenBank/DDBJ whole genome shotgun (WGS) entry which is preliminary data.</text>
</comment>
<sequence>MRVLATKCILIILGKVNEKLNVLALDDSSAESVTIVIKKSEGVEAMQKRMDKVEIEVELLKKWNATLVVGTQEDPPLNPYGKRLQKEVHALDTACARLSMDLTGAHSAFVEVMNDLKSSDGGDITCGAGDG</sequence>
<protein>
    <submittedName>
        <fullName evidence="1">Uncharacterized protein</fullName>
    </submittedName>
</protein>
<evidence type="ECO:0000313" key="1">
    <source>
        <dbReference type="EMBL" id="KAK8954119.1"/>
    </source>
</evidence>
<reference evidence="1 2" key="1">
    <citation type="journal article" date="2022" name="Nat. Plants">
        <title>Genomes of leafy and leafless Platanthera orchids illuminate the evolution of mycoheterotrophy.</title>
        <authorList>
            <person name="Li M.H."/>
            <person name="Liu K.W."/>
            <person name="Li Z."/>
            <person name="Lu H.C."/>
            <person name="Ye Q.L."/>
            <person name="Zhang D."/>
            <person name="Wang J.Y."/>
            <person name="Li Y.F."/>
            <person name="Zhong Z.M."/>
            <person name="Liu X."/>
            <person name="Yu X."/>
            <person name="Liu D.K."/>
            <person name="Tu X.D."/>
            <person name="Liu B."/>
            <person name="Hao Y."/>
            <person name="Liao X.Y."/>
            <person name="Jiang Y.T."/>
            <person name="Sun W.H."/>
            <person name="Chen J."/>
            <person name="Chen Y.Q."/>
            <person name="Ai Y."/>
            <person name="Zhai J.W."/>
            <person name="Wu S.S."/>
            <person name="Zhou Z."/>
            <person name="Hsiao Y.Y."/>
            <person name="Wu W.L."/>
            <person name="Chen Y.Y."/>
            <person name="Lin Y.F."/>
            <person name="Hsu J.L."/>
            <person name="Li C.Y."/>
            <person name="Wang Z.W."/>
            <person name="Zhao X."/>
            <person name="Zhong W.Y."/>
            <person name="Ma X.K."/>
            <person name="Ma L."/>
            <person name="Huang J."/>
            <person name="Chen G.Z."/>
            <person name="Huang M.Z."/>
            <person name="Huang L."/>
            <person name="Peng D.H."/>
            <person name="Luo Y.B."/>
            <person name="Zou S.Q."/>
            <person name="Chen S.P."/>
            <person name="Lan S."/>
            <person name="Tsai W.C."/>
            <person name="Van de Peer Y."/>
            <person name="Liu Z.J."/>
        </authorList>
    </citation>
    <scope>NUCLEOTIDE SEQUENCE [LARGE SCALE GENOMIC DNA]</scope>
    <source>
        <strain evidence="1">Lor287</strain>
    </source>
</reference>
<evidence type="ECO:0000313" key="2">
    <source>
        <dbReference type="Proteomes" id="UP001418222"/>
    </source>
</evidence>
<keyword evidence="2" id="KW-1185">Reference proteome</keyword>
<dbReference type="Proteomes" id="UP001418222">
    <property type="component" value="Unassembled WGS sequence"/>
</dbReference>
<gene>
    <name evidence="1" type="ORF">KSP39_PZI001753</name>
</gene>